<keyword evidence="3" id="KW-1185">Reference proteome</keyword>
<proteinExistence type="predicted"/>
<feature type="signal peptide" evidence="1">
    <location>
        <begin position="1"/>
        <end position="18"/>
    </location>
</feature>
<dbReference type="Proteomes" id="UP001154282">
    <property type="component" value="Unassembled WGS sequence"/>
</dbReference>
<gene>
    <name evidence="2" type="ORF">LITE_LOCUS11145</name>
</gene>
<name>A0AAV0IV68_9ROSI</name>
<protein>
    <recommendedName>
        <fullName evidence="4">Secreted protein</fullName>
    </recommendedName>
</protein>
<feature type="chain" id="PRO_5043426555" description="Secreted protein" evidence="1">
    <location>
        <begin position="19"/>
        <end position="77"/>
    </location>
</feature>
<accession>A0AAV0IV68</accession>
<evidence type="ECO:0000313" key="2">
    <source>
        <dbReference type="EMBL" id="CAI0401322.1"/>
    </source>
</evidence>
<evidence type="ECO:0008006" key="4">
    <source>
        <dbReference type="Google" id="ProtNLM"/>
    </source>
</evidence>
<dbReference type="AlphaFoldDB" id="A0AAV0IV68"/>
<feature type="non-terminal residue" evidence="2">
    <location>
        <position position="77"/>
    </location>
</feature>
<evidence type="ECO:0000313" key="3">
    <source>
        <dbReference type="Proteomes" id="UP001154282"/>
    </source>
</evidence>
<comment type="caution">
    <text evidence="2">The sequence shown here is derived from an EMBL/GenBank/DDBJ whole genome shotgun (WGS) entry which is preliminary data.</text>
</comment>
<evidence type="ECO:0000256" key="1">
    <source>
        <dbReference type="SAM" id="SignalP"/>
    </source>
</evidence>
<organism evidence="2 3">
    <name type="scientific">Linum tenue</name>
    <dbReference type="NCBI Taxonomy" id="586396"/>
    <lineage>
        <taxon>Eukaryota</taxon>
        <taxon>Viridiplantae</taxon>
        <taxon>Streptophyta</taxon>
        <taxon>Embryophyta</taxon>
        <taxon>Tracheophyta</taxon>
        <taxon>Spermatophyta</taxon>
        <taxon>Magnoliopsida</taxon>
        <taxon>eudicotyledons</taxon>
        <taxon>Gunneridae</taxon>
        <taxon>Pentapetalae</taxon>
        <taxon>rosids</taxon>
        <taxon>fabids</taxon>
        <taxon>Malpighiales</taxon>
        <taxon>Linaceae</taxon>
        <taxon>Linum</taxon>
    </lineage>
</organism>
<reference evidence="2" key="1">
    <citation type="submission" date="2022-08" db="EMBL/GenBank/DDBJ databases">
        <authorList>
            <person name="Gutierrez-Valencia J."/>
        </authorList>
    </citation>
    <scope>NUCLEOTIDE SEQUENCE</scope>
</reference>
<dbReference type="EMBL" id="CAMGYJ010000004">
    <property type="protein sequence ID" value="CAI0401322.1"/>
    <property type="molecule type" value="Genomic_DNA"/>
</dbReference>
<sequence>MSLCQFWVLTFQIAHSEAFTCRVQLINQVLAINGGLDVFGSILYLPDLAVCTSNSFRIIEFLRCYYVYLRDMHDHIE</sequence>
<keyword evidence="1" id="KW-0732">Signal</keyword>